<dbReference type="PANTHER" id="PTHR21037:SF2">
    <property type="entry name" value="SIMILAR TO NOVEL PROTEIN"/>
    <property type="match status" value="1"/>
</dbReference>
<protein>
    <submittedName>
        <fullName evidence="1 2">Uncharacterized protein</fullName>
    </submittedName>
</protein>
<dbReference type="EMBL" id="AMQN01004457">
    <property type="status" value="NOT_ANNOTATED_CDS"/>
    <property type="molecule type" value="Genomic_DNA"/>
</dbReference>
<dbReference type="AlphaFoldDB" id="R7VB15"/>
<accession>R7VB15</accession>
<sequence>MLKIYQRVNLRTLSEINLHTSTSTTTTGSVDFIGAHSVRSAAPISPYCSLSFGNRITTKNELKKLGMAHNACDVGAVSQARTSLQKKYSTESSSNGNGMAQLINVERELQKWKDGVCLDGFPEEHKAVHAAHLKAVEKGLSAYNDPITGFEVFTILSHLRRGYCCGNTCRHCPFKHSGVSQQFKQLKKFNTAFYA</sequence>
<dbReference type="HOGENOM" id="CLU_1397541_0_0_1"/>
<evidence type="ECO:0000313" key="2">
    <source>
        <dbReference type="EnsemblMetazoa" id="CapteP228505"/>
    </source>
</evidence>
<proteinExistence type="predicted"/>
<evidence type="ECO:0000313" key="1">
    <source>
        <dbReference type="EMBL" id="ELU15804.1"/>
    </source>
</evidence>
<dbReference type="Proteomes" id="UP000014760">
    <property type="component" value="Unassembled WGS sequence"/>
</dbReference>
<reference evidence="2" key="3">
    <citation type="submission" date="2015-06" db="UniProtKB">
        <authorList>
            <consortium name="EnsemblMetazoa"/>
        </authorList>
    </citation>
    <scope>IDENTIFICATION</scope>
</reference>
<dbReference type="EnsemblMetazoa" id="CapteT228505">
    <property type="protein sequence ID" value="CapteP228505"/>
    <property type="gene ID" value="CapteG228505"/>
</dbReference>
<reference evidence="1 3" key="2">
    <citation type="journal article" date="2013" name="Nature">
        <title>Insights into bilaterian evolution from three spiralian genomes.</title>
        <authorList>
            <person name="Simakov O."/>
            <person name="Marletaz F."/>
            <person name="Cho S.J."/>
            <person name="Edsinger-Gonzales E."/>
            <person name="Havlak P."/>
            <person name="Hellsten U."/>
            <person name="Kuo D.H."/>
            <person name="Larsson T."/>
            <person name="Lv J."/>
            <person name="Arendt D."/>
            <person name="Savage R."/>
            <person name="Osoegawa K."/>
            <person name="de Jong P."/>
            <person name="Grimwood J."/>
            <person name="Chapman J.A."/>
            <person name="Shapiro H."/>
            <person name="Aerts A."/>
            <person name="Otillar R.P."/>
            <person name="Terry A.Y."/>
            <person name="Boore J.L."/>
            <person name="Grigoriev I.V."/>
            <person name="Lindberg D.R."/>
            <person name="Seaver E.C."/>
            <person name="Weisblat D.A."/>
            <person name="Putnam N.H."/>
            <person name="Rokhsar D.S."/>
        </authorList>
    </citation>
    <scope>NUCLEOTIDE SEQUENCE</scope>
    <source>
        <strain evidence="1 3">I ESC-2004</strain>
    </source>
</reference>
<dbReference type="EMBL" id="KB293569">
    <property type="protein sequence ID" value="ELU15804.1"/>
    <property type="molecule type" value="Genomic_DNA"/>
</dbReference>
<dbReference type="InterPro" id="IPR040807">
    <property type="entry name" value="DUF5522"/>
</dbReference>
<gene>
    <name evidence="1" type="ORF">CAPTEDRAFT_228505</name>
</gene>
<dbReference type="OMA" id="EGEMAIH"/>
<evidence type="ECO:0000313" key="3">
    <source>
        <dbReference type="Proteomes" id="UP000014760"/>
    </source>
</evidence>
<keyword evidence="3" id="KW-1185">Reference proteome</keyword>
<dbReference type="PANTHER" id="PTHR21037">
    <property type="entry name" value="39S RIBOSOMAL PROTEIN L14, MITOCHONDRIAL"/>
    <property type="match status" value="1"/>
</dbReference>
<name>R7VB15_CAPTE</name>
<reference evidence="3" key="1">
    <citation type="submission" date="2012-12" db="EMBL/GenBank/DDBJ databases">
        <authorList>
            <person name="Hellsten U."/>
            <person name="Grimwood J."/>
            <person name="Chapman J.A."/>
            <person name="Shapiro H."/>
            <person name="Aerts A."/>
            <person name="Otillar R.P."/>
            <person name="Terry A.Y."/>
            <person name="Boore J.L."/>
            <person name="Simakov O."/>
            <person name="Marletaz F."/>
            <person name="Cho S.-J."/>
            <person name="Edsinger-Gonzales E."/>
            <person name="Havlak P."/>
            <person name="Kuo D.-H."/>
            <person name="Larsson T."/>
            <person name="Lv J."/>
            <person name="Arendt D."/>
            <person name="Savage R."/>
            <person name="Osoegawa K."/>
            <person name="de Jong P."/>
            <person name="Lindberg D.R."/>
            <person name="Seaver E.C."/>
            <person name="Weisblat D.A."/>
            <person name="Putnam N.H."/>
            <person name="Grigoriev I.V."/>
            <person name="Rokhsar D.S."/>
        </authorList>
    </citation>
    <scope>NUCLEOTIDE SEQUENCE</scope>
    <source>
        <strain evidence="3">I ESC-2004</strain>
    </source>
</reference>
<dbReference type="OrthoDB" id="274765at2759"/>
<organism evidence="1">
    <name type="scientific">Capitella teleta</name>
    <name type="common">Polychaete worm</name>
    <dbReference type="NCBI Taxonomy" id="283909"/>
    <lineage>
        <taxon>Eukaryota</taxon>
        <taxon>Metazoa</taxon>
        <taxon>Spiralia</taxon>
        <taxon>Lophotrochozoa</taxon>
        <taxon>Annelida</taxon>
        <taxon>Polychaeta</taxon>
        <taxon>Sedentaria</taxon>
        <taxon>Scolecida</taxon>
        <taxon>Capitellidae</taxon>
        <taxon>Capitella</taxon>
    </lineage>
</organism>
<dbReference type="Pfam" id="PF17653">
    <property type="entry name" value="DUF5522"/>
    <property type="match status" value="1"/>
</dbReference>